<feature type="binding site" evidence="9">
    <location>
        <position position="10"/>
    </location>
    <ligand>
        <name>a divalent metal cation</name>
        <dbReference type="ChEBI" id="CHEBI:60240"/>
    </ligand>
</feature>
<evidence type="ECO:0000256" key="5">
    <source>
        <dbReference type="ARBA" id="ARBA00022490"/>
    </source>
</evidence>
<dbReference type="GO" id="GO:0004309">
    <property type="term" value="F:exopolyphosphatase activity"/>
    <property type="evidence" value="ECO:0007669"/>
    <property type="project" value="TreeGrafter"/>
</dbReference>
<comment type="caution">
    <text evidence="11">The sequence shown here is derived from an EMBL/GenBank/DDBJ whole genome shotgun (WGS) entry which is preliminary data.</text>
</comment>
<dbReference type="PATRIC" id="fig|1703779.3.peg.1181"/>
<dbReference type="GO" id="GO:0008253">
    <property type="term" value="F:5'-nucleotidase activity"/>
    <property type="evidence" value="ECO:0007669"/>
    <property type="project" value="UniProtKB-UniRule"/>
</dbReference>
<dbReference type="GO" id="GO:0046872">
    <property type="term" value="F:metal ion binding"/>
    <property type="evidence" value="ECO:0007669"/>
    <property type="project" value="UniProtKB-UniRule"/>
</dbReference>
<dbReference type="Gene3D" id="3.40.1210.10">
    <property type="entry name" value="Survival protein SurE-like phosphatase/nucleotidase"/>
    <property type="match status" value="1"/>
</dbReference>
<dbReference type="FunFam" id="3.40.1210.10:FF:000001">
    <property type="entry name" value="5'/3'-nucleotidase SurE"/>
    <property type="match status" value="1"/>
</dbReference>
<comment type="cofactor">
    <cofactor evidence="2">
        <name>Mg(2+)</name>
        <dbReference type="ChEBI" id="CHEBI:18420"/>
    </cofactor>
</comment>
<dbReference type="EC" id="3.1.3.5" evidence="9"/>
<feature type="binding site" evidence="9">
    <location>
        <position position="92"/>
    </location>
    <ligand>
        <name>a divalent metal cation</name>
        <dbReference type="ChEBI" id="CHEBI:60240"/>
    </ligand>
</feature>
<dbReference type="InterPro" id="IPR030048">
    <property type="entry name" value="SurE"/>
</dbReference>
<dbReference type="STRING" id="1703779.AMJ83_04815"/>
<organism evidence="11 12">
    <name type="scientific">candidate division WOR_3 bacterium SM23_42</name>
    <dbReference type="NCBI Taxonomy" id="1703779"/>
    <lineage>
        <taxon>Bacteria</taxon>
        <taxon>Bacteria division WOR-3</taxon>
    </lineage>
</organism>
<evidence type="ECO:0000256" key="9">
    <source>
        <dbReference type="HAMAP-Rule" id="MF_00060"/>
    </source>
</evidence>
<evidence type="ECO:0000256" key="2">
    <source>
        <dbReference type="ARBA" id="ARBA00001946"/>
    </source>
</evidence>
<comment type="subcellular location">
    <subcellularLocation>
        <location evidence="3 9">Cytoplasm</location>
    </subcellularLocation>
</comment>
<dbReference type="GO" id="GO:0005737">
    <property type="term" value="C:cytoplasm"/>
    <property type="evidence" value="ECO:0007669"/>
    <property type="project" value="UniProtKB-SubCell"/>
</dbReference>
<evidence type="ECO:0000256" key="7">
    <source>
        <dbReference type="ARBA" id="ARBA00022741"/>
    </source>
</evidence>
<evidence type="ECO:0000259" key="10">
    <source>
        <dbReference type="Pfam" id="PF01975"/>
    </source>
</evidence>
<feature type="binding site" evidence="9">
    <location>
        <position position="40"/>
    </location>
    <ligand>
        <name>a divalent metal cation</name>
        <dbReference type="ChEBI" id="CHEBI:60240"/>
    </ligand>
</feature>
<feature type="domain" description="Survival protein SurE-like phosphatase/nucleotidase" evidence="10">
    <location>
        <begin position="4"/>
        <end position="180"/>
    </location>
</feature>
<name>A0A0S8FSW3_UNCW3</name>
<feature type="binding site" evidence="9">
    <location>
        <position position="9"/>
    </location>
    <ligand>
        <name>a divalent metal cation</name>
        <dbReference type="ChEBI" id="CHEBI:60240"/>
    </ligand>
</feature>
<dbReference type="SUPFAM" id="SSF64167">
    <property type="entry name" value="SurE-like"/>
    <property type="match status" value="1"/>
</dbReference>
<dbReference type="AlphaFoldDB" id="A0A0S8FSW3"/>
<keyword evidence="8 9" id="KW-0378">Hydrolase</keyword>
<evidence type="ECO:0000313" key="11">
    <source>
        <dbReference type="EMBL" id="KPK63783.1"/>
    </source>
</evidence>
<proteinExistence type="inferred from homology"/>
<dbReference type="EMBL" id="LJUJ01000008">
    <property type="protein sequence ID" value="KPK63783.1"/>
    <property type="molecule type" value="Genomic_DNA"/>
</dbReference>
<dbReference type="InterPro" id="IPR002828">
    <property type="entry name" value="SurE-like_Pase/nucleotidase"/>
</dbReference>
<evidence type="ECO:0000256" key="4">
    <source>
        <dbReference type="ARBA" id="ARBA00011062"/>
    </source>
</evidence>
<reference evidence="11 12" key="1">
    <citation type="journal article" date="2015" name="Microbiome">
        <title>Genomic resolution of linkages in carbon, nitrogen, and sulfur cycling among widespread estuary sediment bacteria.</title>
        <authorList>
            <person name="Baker B.J."/>
            <person name="Lazar C.S."/>
            <person name="Teske A.P."/>
            <person name="Dick G.J."/>
        </authorList>
    </citation>
    <scope>NUCLEOTIDE SEQUENCE [LARGE SCALE GENOMIC DNA]</scope>
    <source>
        <strain evidence="11">SM23_42</strain>
    </source>
</reference>
<gene>
    <name evidence="9" type="primary">surE</name>
    <name evidence="11" type="ORF">AMJ83_04815</name>
</gene>
<comment type="catalytic activity">
    <reaction evidence="1 9">
        <text>a ribonucleoside 5'-phosphate + H2O = a ribonucleoside + phosphate</text>
        <dbReference type="Rhea" id="RHEA:12484"/>
        <dbReference type="ChEBI" id="CHEBI:15377"/>
        <dbReference type="ChEBI" id="CHEBI:18254"/>
        <dbReference type="ChEBI" id="CHEBI:43474"/>
        <dbReference type="ChEBI" id="CHEBI:58043"/>
        <dbReference type="EC" id="3.1.3.5"/>
    </reaction>
</comment>
<keyword evidence="5 9" id="KW-0963">Cytoplasm</keyword>
<dbReference type="GO" id="GO:0000166">
    <property type="term" value="F:nucleotide binding"/>
    <property type="evidence" value="ECO:0007669"/>
    <property type="project" value="UniProtKB-KW"/>
</dbReference>
<evidence type="ECO:0000256" key="3">
    <source>
        <dbReference type="ARBA" id="ARBA00004496"/>
    </source>
</evidence>
<comment type="cofactor">
    <cofactor evidence="9">
        <name>a divalent metal cation</name>
        <dbReference type="ChEBI" id="CHEBI:60240"/>
    </cofactor>
    <text evidence="9">Binds 1 divalent metal cation per subunit.</text>
</comment>
<keyword evidence="6 9" id="KW-0479">Metal-binding</keyword>
<dbReference type="Proteomes" id="UP000051373">
    <property type="component" value="Unassembled WGS sequence"/>
</dbReference>
<sequence length="246" mass="27213">MALILLTNDDGYDAAGLQSLYRELRKEHDVFVVAPATQQSGASHSLTLRKPIRVEKLHDKFYIVGGTPTDCVLLAYHDLIDMKIDLVVSGINHGPNMGSDVFYSGTVAAALQGASMGIKSLAVSIAADASCDFANAVKYSRDLINRIIASDRSDLILNVNIPAGKIKGEKMTRMGKRIYKDKVIRDSEKKNVIYSIIDGVLSYRADTDTDFKAIDRQYVSVTPLKLDLTDYEVMKSLEDYIRDKSK</sequence>
<evidence type="ECO:0000256" key="1">
    <source>
        <dbReference type="ARBA" id="ARBA00000815"/>
    </source>
</evidence>
<dbReference type="InterPro" id="IPR036523">
    <property type="entry name" value="SurE-like_sf"/>
</dbReference>
<dbReference type="NCBIfam" id="TIGR00087">
    <property type="entry name" value="surE"/>
    <property type="match status" value="1"/>
</dbReference>
<dbReference type="HAMAP" id="MF_00060">
    <property type="entry name" value="SurE"/>
    <property type="match status" value="1"/>
</dbReference>
<comment type="similarity">
    <text evidence="4 9">Belongs to the SurE nucleotidase family.</text>
</comment>
<dbReference type="PANTHER" id="PTHR30457:SF12">
    <property type="entry name" value="5'_3'-NUCLEOTIDASE SURE"/>
    <property type="match status" value="1"/>
</dbReference>
<evidence type="ECO:0000256" key="6">
    <source>
        <dbReference type="ARBA" id="ARBA00022723"/>
    </source>
</evidence>
<accession>A0A0S8FSW3</accession>
<evidence type="ECO:0000256" key="8">
    <source>
        <dbReference type="ARBA" id="ARBA00022801"/>
    </source>
</evidence>
<keyword evidence="7 9" id="KW-0547">Nucleotide-binding</keyword>
<dbReference type="PANTHER" id="PTHR30457">
    <property type="entry name" value="5'-NUCLEOTIDASE SURE"/>
    <property type="match status" value="1"/>
</dbReference>
<dbReference type="NCBIfam" id="NF001490">
    <property type="entry name" value="PRK00346.1-4"/>
    <property type="match status" value="1"/>
</dbReference>
<dbReference type="GO" id="GO:0008254">
    <property type="term" value="F:3'-nucleotidase activity"/>
    <property type="evidence" value="ECO:0007669"/>
    <property type="project" value="TreeGrafter"/>
</dbReference>
<dbReference type="Pfam" id="PF01975">
    <property type="entry name" value="SurE"/>
    <property type="match status" value="1"/>
</dbReference>
<evidence type="ECO:0000313" key="12">
    <source>
        <dbReference type="Proteomes" id="UP000051373"/>
    </source>
</evidence>
<protein>
    <recommendedName>
        <fullName evidence="9">5'-nucleotidase SurE</fullName>
        <ecNumber evidence="9">3.1.3.5</ecNumber>
    </recommendedName>
    <alternativeName>
        <fullName evidence="9">Nucleoside 5'-monophosphate phosphohydrolase</fullName>
    </alternativeName>
</protein>
<comment type="function">
    <text evidence="9">Nucleotidase that shows phosphatase activity on nucleoside 5'-monophosphates.</text>
</comment>